<dbReference type="STRING" id="4097.A0A1S4BI13"/>
<dbReference type="PANTHER" id="PTHR11439">
    <property type="entry name" value="GAG-POL-RELATED RETROTRANSPOSON"/>
    <property type="match status" value="1"/>
</dbReference>
<dbReference type="CDD" id="cd09272">
    <property type="entry name" value="RNase_HI_RT_Ty1"/>
    <property type="match status" value="1"/>
</dbReference>
<reference evidence="2" key="1">
    <citation type="submission" date="2025-08" db="UniProtKB">
        <authorList>
            <consortium name="RefSeq"/>
        </authorList>
    </citation>
    <scope>IDENTIFICATION</scope>
</reference>
<dbReference type="OMA" id="HMSAALH"/>
<name>A0A1S4BI13_TOBAC</name>
<organism evidence="2">
    <name type="scientific">Nicotiana tabacum</name>
    <name type="common">Common tobacco</name>
    <dbReference type="NCBI Taxonomy" id="4097"/>
    <lineage>
        <taxon>Eukaryota</taxon>
        <taxon>Viridiplantae</taxon>
        <taxon>Streptophyta</taxon>
        <taxon>Embryophyta</taxon>
        <taxon>Tracheophyta</taxon>
        <taxon>Spermatophyta</taxon>
        <taxon>Magnoliopsida</taxon>
        <taxon>eudicotyledons</taxon>
        <taxon>Gunneridae</taxon>
        <taxon>Pentapetalae</taxon>
        <taxon>asterids</taxon>
        <taxon>lamiids</taxon>
        <taxon>Solanales</taxon>
        <taxon>Solanaceae</taxon>
        <taxon>Nicotianoideae</taxon>
        <taxon>Nicotianeae</taxon>
        <taxon>Nicotiana</taxon>
    </lineage>
</organism>
<sequence>MAISLFSKGLSISAASSSTSAPLVCKLQKSLYGLRQASRQWYVKLSHALCSRGYSHSFNDYSLFVKGSPRSFTALAVYVDDIILTGNDANEISALKQFLHAQFKIKDLGQLRYFLGIEISYFPSGLLLNRKKFVSDLLSEYKYEDVSPVACPLELYEKLSADSGEVLDKPESFRSLVGKLLFLTHTRPDICFAVQHLSEFLKCPRVPHMSAALHILRYLKGTLDIGFFYSNDSDLTVSAYRDSDCSACVDTRRSVTGFCSLLGESLIGWKSKKQPVVSLSSAEAEYRAISKVVAELTWMVRLLSDLHVPVSLPIFVFCDNQVAIHIAKNPVIHKCTKHIEVDFHFIRSKLGEGLIHLDHVSTFKQLADILTKPLPSRVIINSFPS</sequence>
<dbReference type="PANTHER" id="PTHR11439:SF470">
    <property type="entry name" value="CYSTEINE-RICH RLK (RECEPTOR-LIKE PROTEIN KINASE) 8"/>
    <property type="match status" value="1"/>
</dbReference>
<dbReference type="OrthoDB" id="1688190at2759"/>
<accession>A0A1S4BI13</accession>
<gene>
    <name evidence="2" type="primary">LOC107808505</name>
</gene>
<dbReference type="Pfam" id="PF07727">
    <property type="entry name" value="RVT_2"/>
    <property type="match status" value="1"/>
</dbReference>
<protein>
    <submittedName>
        <fullName evidence="2">Uncharacterized mitochondrial protein AtMg00810-like</fullName>
    </submittedName>
</protein>
<evidence type="ECO:0000313" key="2">
    <source>
        <dbReference type="RefSeq" id="XP_016488520.1"/>
    </source>
</evidence>
<dbReference type="KEGG" id="nta:107808505"/>
<evidence type="ECO:0000259" key="1">
    <source>
        <dbReference type="Pfam" id="PF07727"/>
    </source>
</evidence>
<dbReference type="AlphaFoldDB" id="A0A1S4BI13"/>
<feature type="domain" description="Reverse transcriptase Ty1/copia-type" evidence="1">
    <location>
        <begin position="23"/>
        <end position="153"/>
    </location>
</feature>
<dbReference type="InterPro" id="IPR043502">
    <property type="entry name" value="DNA/RNA_pol_sf"/>
</dbReference>
<dbReference type="SUPFAM" id="SSF56672">
    <property type="entry name" value="DNA/RNA polymerases"/>
    <property type="match status" value="1"/>
</dbReference>
<dbReference type="RefSeq" id="XP_016488520.1">
    <property type="nucleotide sequence ID" value="XM_016633034.1"/>
</dbReference>
<proteinExistence type="predicted"/>
<dbReference type="PaxDb" id="4097-A0A1S4BI13"/>
<dbReference type="InterPro" id="IPR013103">
    <property type="entry name" value="RVT_2"/>
</dbReference>